<gene>
    <name evidence="2" type="ORF">KAJ71_20350</name>
</gene>
<accession>A0ABT0KH41</accession>
<sequence>MALKKPSERASSSPVRRAPVTEAEVEALAQRLADRPYGQENEGAGVAQVEPAHQDEQMGRTTISWPLSLQRRVEDVALANKRSGNGPKSTSALMRVAMEQYLDKSNK</sequence>
<dbReference type="Proteomes" id="UP001165275">
    <property type="component" value="Unassembled WGS sequence"/>
</dbReference>
<name>A0ABT0KH41_9GAMM</name>
<comment type="caution">
    <text evidence="2">The sequence shown here is derived from an EMBL/GenBank/DDBJ whole genome shotgun (WGS) entry which is preliminary data.</text>
</comment>
<evidence type="ECO:0000256" key="1">
    <source>
        <dbReference type="SAM" id="MobiDB-lite"/>
    </source>
</evidence>
<keyword evidence="3" id="KW-1185">Reference proteome</keyword>
<proteinExistence type="predicted"/>
<evidence type="ECO:0008006" key="4">
    <source>
        <dbReference type="Google" id="ProtNLM"/>
    </source>
</evidence>
<protein>
    <recommendedName>
        <fullName evidence="4">CopG family transcriptional regulator</fullName>
    </recommendedName>
</protein>
<dbReference type="EMBL" id="JAGQDC010000021">
    <property type="protein sequence ID" value="MCL1031349.1"/>
    <property type="molecule type" value="Genomic_DNA"/>
</dbReference>
<feature type="region of interest" description="Disordered" evidence="1">
    <location>
        <begin position="41"/>
        <end position="63"/>
    </location>
</feature>
<reference evidence="2" key="1">
    <citation type="submission" date="2021-04" db="EMBL/GenBank/DDBJ databases">
        <title>Genome sequence of Serratia sp. arafor3.</title>
        <authorList>
            <person name="Besaury L."/>
        </authorList>
    </citation>
    <scope>NUCLEOTIDE SEQUENCE</scope>
    <source>
        <strain evidence="2">Arafor3</strain>
    </source>
</reference>
<dbReference type="RefSeq" id="WP_248947353.1">
    <property type="nucleotide sequence ID" value="NZ_CBCSGY010000016.1"/>
</dbReference>
<organism evidence="2 3">
    <name type="scientific">Serratia silvae</name>
    <dbReference type="NCBI Taxonomy" id="2824122"/>
    <lineage>
        <taxon>Bacteria</taxon>
        <taxon>Pseudomonadati</taxon>
        <taxon>Pseudomonadota</taxon>
        <taxon>Gammaproteobacteria</taxon>
        <taxon>Enterobacterales</taxon>
        <taxon>Yersiniaceae</taxon>
        <taxon>Serratia</taxon>
    </lineage>
</organism>
<evidence type="ECO:0000313" key="2">
    <source>
        <dbReference type="EMBL" id="MCL1031349.1"/>
    </source>
</evidence>
<evidence type="ECO:0000313" key="3">
    <source>
        <dbReference type="Proteomes" id="UP001165275"/>
    </source>
</evidence>
<feature type="region of interest" description="Disordered" evidence="1">
    <location>
        <begin position="1"/>
        <end position="22"/>
    </location>
</feature>